<name>A0A382S857_9ZZZZ</name>
<dbReference type="Gene3D" id="2.30.130.40">
    <property type="entry name" value="LON domain-like"/>
    <property type="match status" value="1"/>
</dbReference>
<dbReference type="EMBL" id="UINC01127156">
    <property type="protein sequence ID" value="SVD06089.1"/>
    <property type="molecule type" value="Genomic_DNA"/>
</dbReference>
<dbReference type="PANTHER" id="PTHR46732">
    <property type="entry name" value="ATP-DEPENDENT PROTEASE LA (LON) DOMAIN PROTEIN"/>
    <property type="match status" value="1"/>
</dbReference>
<proteinExistence type="predicted"/>
<feature type="domain" description="Lon N-terminal" evidence="1">
    <location>
        <begin position="7"/>
        <end position="203"/>
    </location>
</feature>
<dbReference type="PROSITE" id="PS51787">
    <property type="entry name" value="LON_N"/>
    <property type="match status" value="1"/>
</dbReference>
<accession>A0A382S857</accession>
<dbReference type="InterPro" id="IPR015947">
    <property type="entry name" value="PUA-like_sf"/>
</dbReference>
<protein>
    <recommendedName>
        <fullName evidence="1">Lon N-terminal domain-containing protein</fullName>
    </recommendedName>
</protein>
<sequence length="222" mass="24659">MSQPEDLRQLSLFPLNVVLFPGMPMPLHIFEERYKAMIGECVDREEPFGIILIKEGQEVGGPAEPVKIGTTARIAQVERLDEGRLNIMTKGEKRFEVVEITQQVPHVVALVRYLTEESGEESASVYQETKEAYGGYLRHLTSLTGGWTAQAEVPDDPVTLSYAVASSLASGIEIPRAVKQDLLETPDAAQRLEKLLPLLKRGNEMLAAEVTKRNPYKGSRLN</sequence>
<dbReference type="Gene3D" id="1.20.58.1480">
    <property type="match status" value="1"/>
</dbReference>
<dbReference type="InterPro" id="IPR003111">
    <property type="entry name" value="Lon_prtase_N"/>
</dbReference>
<reference evidence="2" key="1">
    <citation type="submission" date="2018-05" db="EMBL/GenBank/DDBJ databases">
        <authorList>
            <person name="Lanie J.A."/>
            <person name="Ng W.-L."/>
            <person name="Kazmierczak K.M."/>
            <person name="Andrzejewski T.M."/>
            <person name="Davidsen T.M."/>
            <person name="Wayne K.J."/>
            <person name="Tettelin H."/>
            <person name="Glass J.I."/>
            <person name="Rusch D."/>
            <person name="Podicherti R."/>
            <person name="Tsui H.-C.T."/>
            <person name="Winkler M.E."/>
        </authorList>
    </citation>
    <scope>NUCLEOTIDE SEQUENCE</scope>
</reference>
<dbReference type="SMART" id="SM00464">
    <property type="entry name" value="LON"/>
    <property type="match status" value="1"/>
</dbReference>
<dbReference type="AlphaFoldDB" id="A0A382S857"/>
<gene>
    <name evidence="2" type="ORF">METZ01_LOCUS358943</name>
</gene>
<dbReference type="Pfam" id="PF02190">
    <property type="entry name" value="LON_substr_bdg"/>
    <property type="match status" value="1"/>
</dbReference>
<organism evidence="2">
    <name type="scientific">marine metagenome</name>
    <dbReference type="NCBI Taxonomy" id="408172"/>
    <lineage>
        <taxon>unclassified sequences</taxon>
        <taxon>metagenomes</taxon>
        <taxon>ecological metagenomes</taxon>
    </lineage>
</organism>
<dbReference type="InterPro" id="IPR046336">
    <property type="entry name" value="Lon_prtase_N_sf"/>
</dbReference>
<dbReference type="PANTHER" id="PTHR46732:SF8">
    <property type="entry name" value="ATP-DEPENDENT PROTEASE LA (LON) DOMAIN PROTEIN"/>
    <property type="match status" value="1"/>
</dbReference>
<evidence type="ECO:0000313" key="2">
    <source>
        <dbReference type="EMBL" id="SVD06089.1"/>
    </source>
</evidence>
<evidence type="ECO:0000259" key="1">
    <source>
        <dbReference type="PROSITE" id="PS51787"/>
    </source>
</evidence>
<dbReference type="SUPFAM" id="SSF88697">
    <property type="entry name" value="PUA domain-like"/>
    <property type="match status" value="1"/>
</dbReference>